<keyword evidence="4" id="KW-0804">Transcription</keyword>
<dbReference type="PANTHER" id="PTHR30126">
    <property type="entry name" value="HTH-TYPE TRANSCRIPTIONAL REGULATOR"/>
    <property type="match status" value="1"/>
</dbReference>
<dbReference type="Proteomes" id="UP001230220">
    <property type="component" value="Unassembled WGS sequence"/>
</dbReference>
<reference evidence="6 7" key="1">
    <citation type="submission" date="2023-07" db="EMBL/GenBank/DDBJ databases">
        <title>Genomic Encyclopedia of Type Strains, Phase IV (KMG-IV): sequencing the most valuable type-strain genomes for metagenomic binning, comparative biology and taxonomic classification.</title>
        <authorList>
            <person name="Goeker M."/>
        </authorList>
    </citation>
    <scope>NUCLEOTIDE SEQUENCE [LARGE SCALE GENOMIC DNA]</scope>
    <source>
        <strain evidence="6 7">DSM 16784</strain>
    </source>
</reference>
<feature type="domain" description="HTH lysR-type" evidence="5">
    <location>
        <begin position="1"/>
        <end position="58"/>
    </location>
</feature>
<dbReference type="Pfam" id="PF03466">
    <property type="entry name" value="LysR_substrate"/>
    <property type="match status" value="1"/>
</dbReference>
<dbReference type="EMBL" id="JAUSUR010000003">
    <property type="protein sequence ID" value="MDQ0361431.1"/>
    <property type="molecule type" value="Genomic_DNA"/>
</dbReference>
<dbReference type="PRINTS" id="PR00039">
    <property type="entry name" value="HTHLYSR"/>
</dbReference>
<dbReference type="Pfam" id="PF00126">
    <property type="entry name" value="HTH_1"/>
    <property type="match status" value="1"/>
</dbReference>
<dbReference type="Gene3D" id="1.10.10.10">
    <property type="entry name" value="Winged helix-like DNA-binding domain superfamily/Winged helix DNA-binding domain"/>
    <property type="match status" value="1"/>
</dbReference>
<evidence type="ECO:0000259" key="5">
    <source>
        <dbReference type="PROSITE" id="PS50931"/>
    </source>
</evidence>
<gene>
    <name evidence="6" type="ORF">J2S15_002178</name>
</gene>
<dbReference type="Gene3D" id="3.40.190.290">
    <property type="match status" value="1"/>
</dbReference>
<comment type="similarity">
    <text evidence="1">Belongs to the LysR transcriptional regulatory family.</text>
</comment>
<evidence type="ECO:0000256" key="2">
    <source>
        <dbReference type="ARBA" id="ARBA00023015"/>
    </source>
</evidence>
<dbReference type="InterPro" id="IPR036388">
    <property type="entry name" value="WH-like_DNA-bd_sf"/>
</dbReference>
<dbReference type="InterPro" id="IPR036390">
    <property type="entry name" value="WH_DNA-bd_sf"/>
</dbReference>
<name>A0ABU0E3Y9_9FIRM</name>
<protein>
    <submittedName>
        <fullName evidence="6">DNA-binding transcriptional LysR family regulator</fullName>
    </submittedName>
</protein>
<dbReference type="CDD" id="cd05466">
    <property type="entry name" value="PBP2_LTTR_substrate"/>
    <property type="match status" value="1"/>
</dbReference>
<dbReference type="SUPFAM" id="SSF46785">
    <property type="entry name" value="Winged helix' DNA-binding domain"/>
    <property type="match status" value="1"/>
</dbReference>
<dbReference type="PROSITE" id="PS50931">
    <property type="entry name" value="HTH_LYSR"/>
    <property type="match status" value="1"/>
</dbReference>
<evidence type="ECO:0000256" key="3">
    <source>
        <dbReference type="ARBA" id="ARBA00023125"/>
    </source>
</evidence>
<accession>A0ABU0E3Y9</accession>
<dbReference type="SUPFAM" id="SSF53850">
    <property type="entry name" value="Periplasmic binding protein-like II"/>
    <property type="match status" value="1"/>
</dbReference>
<proteinExistence type="inferred from homology"/>
<keyword evidence="3 6" id="KW-0238">DNA-binding</keyword>
<sequence>MEIRNIKSFLKVTELQSFTKAAQQLGYSQSAITVQIKQLENELGVQLFERIGKQIKLTNYGHNFFQQAMVILRDIEMAKEVVHMNEQPVGTLHIGVIDSLSTSVLPNILINYQKQYPLVKTTIKTGVNAEMFDLVKRNEIDLIYFLDKKLYYPEWIKVVERAEPIVFVTSTEHTFAKNKSITLDMILNESLILTERGLSYRYDLEQYLASKGKELKPVLEIGNTDIIIKLLLDNLGISFLPYYVVHDLVKQRKLKILEVKEIKVEMWSQLVYHKNKLLTPQMKSFIETLKESI</sequence>
<evidence type="ECO:0000256" key="4">
    <source>
        <dbReference type="ARBA" id="ARBA00023163"/>
    </source>
</evidence>
<dbReference type="InterPro" id="IPR000847">
    <property type="entry name" value="LysR_HTH_N"/>
</dbReference>
<dbReference type="InterPro" id="IPR005119">
    <property type="entry name" value="LysR_subst-bd"/>
</dbReference>
<dbReference type="RefSeq" id="WP_307408146.1">
    <property type="nucleotide sequence ID" value="NZ_JAUSUR010000003.1"/>
</dbReference>
<evidence type="ECO:0000313" key="6">
    <source>
        <dbReference type="EMBL" id="MDQ0361431.1"/>
    </source>
</evidence>
<dbReference type="PANTHER" id="PTHR30126:SF40">
    <property type="entry name" value="HTH-TYPE TRANSCRIPTIONAL REGULATOR GLTR"/>
    <property type="match status" value="1"/>
</dbReference>
<keyword evidence="2" id="KW-0805">Transcription regulation</keyword>
<evidence type="ECO:0000256" key="1">
    <source>
        <dbReference type="ARBA" id="ARBA00009437"/>
    </source>
</evidence>
<organism evidence="6 7">
    <name type="scientific">Breznakia pachnodae</name>
    <dbReference type="NCBI Taxonomy" id="265178"/>
    <lineage>
        <taxon>Bacteria</taxon>
        <taxon>Bacillati</taxon>
        <taxon>Bacillota</taxon>
        <taxon>Erysipelotrichia</taxon>
        <taxon>Erysipelotrichales</taxon>
        <taxon>Erysipelotrichaceae</taxon>
        <taxon>Breznakia</taxon>
    </lineage>
</organism>
<evidence type="ECO:0000313" key="7">
    <source>
        <dbReference type="Proteomes" id="UP001230220"/>
    </source>
</evidence>
<comment type="caution">
    <text evidence="6">The sequence shown here is derived from an EMBL/GenBank/DDBJ whole genome shotgun (WGS) entry which is preliminary data.</text>
</comment>
<dbReference type="GO" id="GO:0003677">
    <property type="term" value="F:DNA binding"/>
    <property type="evidence" value="ECO:0007669"/>
    <property type="project" value="UniProtKB-KW"/>
</dbReference>
<keyword evidence="7" id="KW-1185">Reference proteome</keyword>